<evidence type="ECO:0000256" key="1">
    <source>
        <dbReference type="SAM" id="Phobius"/>
    </source>
</evidence>
<organism evidence="2 3">
    <name type="scientific">Prorocentrum cordatum</name>
    <dbReference type="NCBI Taxonomy" id="2364126"/>
    <lineage>
        <taxon>Eukaryota</taxon>
        <taxon>Sar</taxon>
        <taxon>Alveolata</taxon>
        <taxon>Dinophyceae</taxon>
        <taxon>Prorocentrales</taxon>
        <taxon>Prorocentraceae</taxon>
        <taxon>Prorocentrum</taxon>
    </lineage>
</organism>
<sequence>MCWEACALEMSAPGAWAPEKLRDAWISWIGAWPPSVVPRCRAAWSQLRNVQHSGAARALSLLALLLLLFPLQMMSLFHTASHPRPTGTLAHVVPVPVCQCQFLRHFGR</sequence>
<keyword evidence="1" id="KW-0812">Transmembrane</keyword>
<dbReference type="EMBL" id="CAUYUJ010015244">
    <property type="protein sequence ID" value="CAK0851479.1"/>
    <property type="molecule type" value="Genomic_DNA"/>
</dbReference>
<keyword evidence="1" id="KW-1133">Transmembrane helix</keyword>
<reference evidence="2" key="1">
    <citation type="submission" date="2023-10" db="EMBL/GenBank/DDBJ databases">
        <authorList>
            <person name="Chen Y."/>
            <person name="Shah S."/>
            <person name="Dougan E. K."/>
            <person name="Thang M."/>
            <person name="Chan C."/>
        </authorList>
    </citation>
    <scope>NUCLEOTIDE SEQUENCE [LARGE SCALE GENOMIC DNA]</scope>
</reference>
<feature type="transmembrane region" description="Helical" evidence="1">
    <location>
        <begin position="58"/>
        <end position="77"/>
    </location>
</feature>
<evidence type="ECO:0000313" key="3">
    <source>
        <dbReference type="Proteomes" id="UP001189429"/>
    </source>
</evidence>
<gene>
    <name evidence="2" type="ORF">PCOR1329_LOCUS43632</name>
</gene>
<comment type="caution">
    <text evidence="2">The sequence shown here is derived from an EMBL/GenBank/DDBJ whole genome shotgun (WGS) entry which is preliminary data.</text>
</comment>
<evidence type="ECO:0000313" key="2">
    <source>
        <dbReference type="EMBL" id="CAK0851479.1"/>
    </source>
</evidence>
<keyword evidence="3" id="KW-1185">Reference proteome</keyword>
<dbReference type="Proteomes" id="UP001189429">
    <property type="component" value="Unassembled WGS sequence"/>
</dbReference>
<proteinExistence type="predicted"/>
<protein>
    <submittedName>
        <fullName evidence="2">Uncharacterized protein</fullName>
    </submittedName>
</protein>
<keyword evidence="1" id="KW-0472">Membrane</keyword>
<name>A0ABN9TZF1_9DINO</name>
<accession>A0ABN9TZF1</accession>